<evidence type="ECO:0000259" key="1">
    <source>
        <dbReference type="PROSITE" id="PS50878"/>
    </source>
</evidence>
<dbReference type="Pfam" id="PF00078">
    <property type="entry name" value="RVT_1"/>
    <property type="match status" value="1"/>
</dbReference>
<dbReference type="PROSITE" id="PS50878">
    <property type="entry name" value="RT_POL"/>
    <property type="match status" value="1"/>
</dbReference>
<dbReference type="OrthoDB" id="6373033at2759"/>
<dbReference type="Gene3D" id="3.30.70.270">
    <property type="match status" value="1"/>
</dbReference>
<name>A0A8J4XWY3_CHIOP</name>
<dbReference type="Proteomes" id="UP000770661">
    <property type="component" value="Unassembled WGS sequence"/>
</dbReference>
<feature type="domain" description="RNase H type-1" evidence="2">
    <location>
        <begin position="430"/>
        <end position="563"/>
    </location>
</feature>
<dbReference type="EMBL" id="JACEEZ010021279">
    <property type="protein sequence ID" value="KAG0713624.1"/>
    <property type="molecule type" value="Genomic_DNA"/>
</dbReference>
<dbReference type="PROSITE" id="PS50879">
    <property type="entry name" value="RNASE_H_1"/>
    <property type="match status" value="1"/>
</dbReference>
<dbReference type="InterPro" id="IPR043128">
    <property type="entry name" value="Rev_trsase/Diguanyl_cyclase"/>
</dbReference>
<sequence>MERVLLTRLLFRLEGVLSSRLFGFLPQRCTHHCLMDLYTRLSPNSVVAFIDLKSAFDVANRDIILDQLVDFGVRGRLLKWIRGYLSNRTSRVLYKGACSTPKGFELGTPQGGVLSPFLFNVLVHRLLSNLPDVPDTTVTCYADDICIHSTSPYHLQQLLNSFSMSAADCGLIISPDKSRVFTLRNPRLLPDFYFGECVVPLCRQYNYLGAPVSIPRVTRAQHIHPFVQDLLDRLQKRFVPLKWLVNNTSGLSIPVARMIYVTFIRSVIDYLSPALIQLPHTSLDPLDKFQNRVMRVILGCPLSTRVVNMLTELHLPPIYERICSIAARLTIKCLHYPQVVPHYSHTIRSAMQPRPRIPPLQASGRTLIKTVSSLLQRLDINVPEAEALPGPPPWMIPTVTVHYTPTSKSALPALQRQLALETKASVSSSCPTLNHVYTDGSLQPDGTAGCAVFSPDVDPPPDGWVGRRLPVSASSTFCELYGILDAVSLLSQRGLNGLVIYDSQSALQALSSPKPTCHLVSRILSFLSLVRLRALQIIFLWIPSHVGILYSDTVDGIAKAACSLPLRDAGPSPSLSCYLLRVNTHTYVSTLHHRARQRANSVSIQHYDAFRQHRYKYRRRGLMVRRHNVVAARLRLGYRPVWQVAGFEDAPHFSSCLLCDQPNSNSLEHYCLHCPEVSGLLPLGRPLVDICRHLLAHDNLDEVLVRYPRFGGC</sequence>
<dbReference type="SUPFAM" id="SSF56672">
    <property type="entry name" value="DNA/RNA polymerases"/>
    <property type="match status" value="1"/>
</dbReference>
<gene>
    <name evidence="3" type="primary">RTase_2</name>
    <name evidence="3" type="ORF">GWK47_015796</name>
</gene>
<evidence type="ECO:0000259" key="2">
    <source>
        <dbReference type="PROSITE" id="PS50879"/>
    </source>
</evidence>
<accession>A0A8J4XWY3</accession>
<feature type="domain" description="Reverse transcriptase" evidence="1">
    <location>
        <begin position="1"/>
        <end position="212"/>
    </location>
</feature>
<comment type="caution">
    <text evidence="3">The sequence shown here is derived from an EMBL/GenBank/DDBJ whole genome shotgun (WGS) entry which is preliminary data.</text>
</comment>
<organism evidence="3 4">
    <name type="scientific">Chionoecetes opilio</name>
    <name type="common">Atlantic snow crab</name>
    <name type="synonym">Cancer opilio</name>
    <dbReference type="NCBI Taxonomy" id="41210"/>
    <lineage>
        <taxon>Eukaryota</taxon>
        <taxon>Metazoa</taxon>
        <taxon>Ecdysozoa</taxon>
        <taxon>Arthropoda</taxon>
        <taxon>Crustacea</taxon>
        <taxon>Multicrustacea</taxon>
        <taxon>Malacostraca</taxon>
        <taxon>Eumalacostraca</taxon>
        <taxon>Eucarida</taxon>
        <taxon>Decapoda</taxon>
        <taxon>Pleocyemata</taxon>
        <taxon>Brachyura</taxon>
        <taxon>Eubrachyura</taxon>
        <taxon>Majoidea</taxon>
        <taxon>Majidae</taxon>
        <taxon>Chionoecetes</taxon>
    </lineage>
</organism>
<dbReference type="InterPro" id="IPR012337">
    <property type="entry name" value="RNaseH-like_sf"/>
</dbReference>
<dbReference type="AlphaFoldDB" id="A0A8J4XWY3"/>
<dbReference type="InterPro" id="IPR002156">
    <property type="entry name" value="RNaseH_domain"/>
</dbReference>
<protein>
    <submittedName>
        <fullName evidence="3">Putative RNA-directed DNA polymerase from transposon BS</fullName>
    </submittedName>
</protein>
<dbReference type="PANTHER" id="PTHR33332">
    <property type="entry name" value="REVERSE TRANSCRIPTASE DOMAIN-CONTAINING PROTEIN"/>
    <property type="match status" value="1"/>
</dbReference>
<keyword evidence="3" id="KW-0548">Nucleotidyltransferase</keyword>
<keyword evidence="3" id="KW-0808">Transferase</keyword>
<reference evidence="3" key="1">
    <citation type="submission" date="2020-07" db="EMBL/GenBank/DDBJ databases">
        <title>The High-quality genome of the commercially important snow crab, Chionoecetes opilio.</title>
        <authorList>
            <person name="Jeong J.-H."/>
            <person name="Ryu S."/>
        </authorList>
    </citation>
    <scope>NUCLEOTIDE SEQUENCE</scope>
    <source>
        <strain evidence="3">MADBK_172401_WGS</strain>
        <tissue evidence="3">Digestive gland</tissue>
    </source>
</reference>
<dbReference type="InterPro" id="IPR036397">
    <property type="entry name" value="RNaseH_sf"/>
</dbReference>
<keyword evidence="4" id="KW-1185">Reference proteome</keyword>
<dbReference type="GO" id="GO:0003964">
    <property type="term" value="F:RNA-directed DNA polymerase activity"/>
    <property type="evidence" value="ECO:0007669"/>
    <property type="project" value="UniProtKB-KW"/>
</dbReference>
<dbReference type="GO" id="GO:0004523">
    <property type="term" value="F:RNA-DNA hybrid ribonuclease activity"/>
    <property type="evidence" value="ECO:0007669"/>
    <property type="project" value="InterPro"/>
</dbReference>
<proteinExistence type="predicted"/>
<dbReference type="GO" id="GO:0042575">
    <property type="term" value="C:DNA polymerase complex"/>
    <property type="evidence" value="ECO:0007669"/>
    <property type="project" value="UniProtKB-ARBA"/>
</dbReference>
<dbReference type="CDD" id="cd09276">
    <property type="entry name" value="Rnase_HI_RT_non_LTR"/>
    <property type="match status" value="1"/>
</dbReference>
<evidence type="ECO:0000313" key="3">
    <source>
        <dbReference type="EMBL" id="KAG0713624.1"/>
    </source>
</evidence>
<dbReference type="Gene3D" id="3.30.420.10">
    <property type="entry name" value="Ribonuclease H-like superfamily/Ribonuclease H"/>
    <property type="match status" value="1"/>
</dbReference>
<evidence type="ECO:0000313" key="4">
    <source>
        <dbReference type="Proteomes" id="UP000770661"/>
    </source>
</evidence>
<dbReference type="InterPro" id="IPR043502">
    <property type="entry name" value="DNA/RNA_pol_sf"/>
</dbReference>
<dbReference type="SUPFAM" id="SSF53098">
    <property type="entry name" value="Ribonuclease H-like"/>
    <property type="match status" value="1"/>
</dbReference>
<dbReference type="InterPro" id="IPR000477">
    <property type="entry name" value="RT_dom"/>
</dbReference>
<keyword evidence="3" id="KW-0695">RNA-directed DNA polymerase</keyword>
<dbReference type="GO" id="GO:0003676">
    <property type="term" value="F:nucleic acid binding"/>
    <property type="evidence" value="ECO:0007669"/>
    <property type="project" value="InterPro"/>
</dbReference>